<evidence type="ECO:0000313" key="2">
    <source>
        <dbReference type="Proteomes" id="UP000555728"/>
    </source>
</evidence>
<protein>
    <submittedName>
        <fullName evidence="1">Uncharacterized protein</fullName>
    </submittedName>
</protein>
<sequence length="157" mass="17026">MTKDRADTRTLDLLDDWTPPDVSVRYEGDAAPRHPELDIRIAQAVSLTLKDDGRSRAEIGAAMGAVLGGPAVPESTLNGYASPARTDHAISLARALALVAVTGDARVLSIDLERLGLALIPRRYLAAVEEAMTADQIEHLEAQRRAARRTWRNGGHR</sequence>
<accession>A0A7W6S215</accession>
<organism evidence="1 2">
    <name type="scientific">Roseospira goensis</name>
    <dbReference type="NCBI Taxonomy" id="391922"/>
    <lineage>
        <taxon>Bacteria</taxon>
        <taxon>Pseudomonadati</taxon>
        <taxon>Pseudomonadota</taxon>
        <taxon>Alphaproteobacteria</taxon>
        <taxon>Rhodospirillales</taxon>
        <taxon>Rhodospirillaceae</taxon>
        <taxon>Roseospira</taxon>
    </lineage>
</organism>
<comment type="caution">
    <text evidence="1">The sequence shown here is derived from an EMBL/GenBank/DDBJ whole genome shotgun (WGS) entry which is preliminary data.</text>
</comment>
<reference evidence="1 2" key="1">
    <citation type="submission" date="2020-08" db="EMBL/GenBank/DDBJ databases">
        <title>Genome sequencing of Purple Non-Sulfur Bacteria from various extreme environments.</title>
        <authorList>
            <person name="Mayer M."/>
        </authorList>
    </citation>
    <scope>NUCLEOTIDE SEQUENCE [LARGE SCALE GENOMIC DNA]</scope>
    <source>
        <strain evidence="1 2">JA135</strain>
    </source>
</reference>
<keyword evidence="2" id="KW-1185">Reference proteome</keyword>
<dbReference type="Proteomes" id="UP000555728">
    <property type="component" value="Unassembled WGS sequence"/>
</dbReference>
<dbReference type="EMBL" id="JACIGI010000036">
    <property type="protein sequence ID" value="MBB4287404.1"/>
    <property type="molecule type" value="Genomic_DNA"/>
</dbReference>
<dbReference type="AlphaFoldDB" id="A0A7W6S215"/>
<evidence type="ECO:0000313" key="1">
    <source>
        <dbReference type="EMBL" id="MBB4287404.1"/>
    </source>
</evidence>
<gene>
    <name evidence="1" type="ORF">GGD88_003152</name>
</gene>
<dbReference type="RefSeq" id="WP_184437117.1">
    <property type="nucleotide sequence ID" value="NZ_JACIGI010000036.1"/>
</dbReference>
<proteinExistence type="predicted"/>
<name>A0A7W6S215_9PROT</name>